<name>A0A3E3JXX1_9FIRM</name>
<gene>
    <name evidence="1" type="ORF">DW016_15910</name>
</gene>
<dbReference type="Proteomes" id="UP000261080">
    <property type="component" value="Unassembled WGS sequence"/>
</dbReference>
<protein>
    <submittedName>
        <fullName evidence="1">Uncharacterized protein</fullName>
    </submittedName>
</protein>
<evidence type="ECO:0000313" key="1">
    <source>
        <dbReference type="EMBL" id="RGE84265.1"/>
    </source>
</evidence>
<comment type="caution">
    <text evidence="1">The sequence shown here is derived from an EMBL/GenBank/DDBJ whole genome shotgun (WGS) entry which is preliminary data.</text>
</comment>
<sequence>MNDINNIKNSLRLYLIHEIPTYHKGTAKRDMRKIKEVMQKFEYDDDFIESVNDDFCLGWNTAKEIISKMLSDIYWKNNRN</sequence>
<evidence type="ECO:0000313" key="2">
    <source>
        <dbReference type="Proteomes" id="UP000261080"/>
    </source>
</evidence>
<keyword evidence="2" id="KW-1185">Reference proteome</keyword>
<organism evidence="1 2">
    <name type="scientific">Sellimonas intestinalis</name>
    <dbReference type="NCBI Taxonomy" id="1653434"/>
    <lineage>
        <taxon>Bacteria</taxon>
        <taxon>Bacillati</taxon>
        <taxon>Bacillota</taxon>
        <taxon>Clostridia</taxon>
        <taxon>Lachnospirales</taxon>
        <taxon>Lachnospiraceae</taxon>
        <taxon>Sellimonas</taxon>
    </lineage>
</organism>
<dbReference type="RefSeq" id="WP_117493955.1">
    <property type="nucleotide sequence ID" value="NZ_JAAISY010000022.1"/>
</dbReference>
<dbReference type="AlphaFoldDB" id="A0A3E3JXX1"/>
<accession>A0A3E3JXX1</accession>
<reference evidence="1 2" key="1">
    <citation type="submission" date="2018-08" db="EMBL/GenBank/DDBJ databases">
        <title>A genome reference for cultivated species of the human gut microbiota.</title>
        <authorList>
            <person name="Zou Y."/>
            <person name="Xue W."/>
            <person name="Luo G."/>
        </authorList>
    </citation>
    <scope>NUCLEOTIDE SEQUENCE [LARGE SCALE GENOMIC DNA]</scope>
    <source>
        <strain evidence="1 2">AF37-2AT</strain>
    </source>
</reference>
<dbReference type="EMBL" id="QVLX01000022">
    <property type="protein sequence ID" value="RGE84265.1"/>
    <property type="molecule type" value="Genomic_DNA"/>
</dbReference>
<proteinExistence type="predicted"/>